<dbReference type="PROSITE" id="PS51318">
    <property type="entry name" value="TAT"/>
    <property type="match status" value="1"/>
</dbReference>
<feature type="signal peptide" evidence="7">
    <location>
        <begin position="1"/>
        <end position="22"/>
    </location>
</feature>
<dbReference type="Pfam" id="PF04879">
    <property type="entry name" value="Molybdop_Fe4S4"/>
    <property type="match status" value="1"/>
</dbReference>
<dbReference type="Gene3D" id="3.40.50.740">
    <property type="match status" value="2"/>
</dbReference>
<reference evidence="9 10" key="1">
    <citation type="submission" date="2024-04" db="EMBL/GenBank/DDBJ databases">
        <title>Human intestinal bacterial collection.</title>
        <authorList>
            <person name="Pauvert C."/>
            <person name="Hitch T.C.A."/>
            <person name="Clavel T."/>
        </authorList>
    </citation>
    <scope>NUCLEOTIDE SEQUENCE [LARGE SCALE GENOMIC DNA]</scope>
    <source>
        <strain evidence="9 10">CLA-KB-H42</strain>
    </source>
</reference>
<keyword evidence="4" id="KW-0560">Oxidoreductase</keyword>
<proteinExistence type="inferred from homology"/>
<dbReference type="InterPro" id="IPR050612">
    <property type="entry name" value="Prok_Mopterin_Oxidored"/>
</dbReference>
<protein>
    <submittedName>
        <fullName evidence="9">Molybdopterin-dependent oxidoreductase</fullName>
    </submittedName>
</protein>
<evidence type="ECO:0000313" key="9">
    <source>
        <dbReference type="EMBL" id="MEQ3362175.1"/>
    </source>
</evidence>
<evidence type="ECO:0000313" key="10">
    <source>
        <dbReference type="Proteomes" id="UP001487305"/>
    </source>
</evidence>
<evidence type="ECO:0000256" key="5">
    <source>
        <dbReference type="ARBA" id="ARBA00023004"/>
    </source>
</evidence>
<dbReference type="EMBL" id="JBBNOP010000003">
    <property type="protein sequence ID" value="MEQ3362175.1"/>
    <property type="molecule type" value="Genomic_DNA"/>
</dbReference>
<dbReference type="Proteomes" id="UP001487305">
    <property type="component" value="Unassembled WGS sequence"/>
</dbReference>
<evidence type="ECO:0000256" key="7">
    <source>
        <dbReference type="SAM" id="SignalP"/>
    </source>
</evidence>
<dbReference type="InterPro" id="IPR009010">
    <property type="entry name" value="Asp_de-COase-like_dom_sf"/>
</dbReference>
<dbReference type="InterPro" id="IPR006963">
    <property type="entry name" value="Mopterin_OxRdtase_4Fe-4S_dom"/>
</dbReference>
<dbReference type="SUPFAM" id="SSF50692">
    <property type="entry name" value="ADC-like"/>
    <property type="match status" value="2"/>
</dbReference>
<dbReference type="SUPFAM" id="SSF53706">
    <property type="entry name" value="Formate dehydrogenase/DMSO reductase, domains 1-3"/>
    <property type="match status" value="1"/>
</dbReference>
<dbReference type="PROSITE" id="PS51669">
    <property type="entry name" value="4FE4S_MOW_BIS_MGD"/>
    <property type="match status" value="1"/>
</dbReference>
<dbReference type="Gene3D" id="2.40.40.20">
    <property type="match status" value="1"/>
</dbReference>
<keyword evidence="5" id="KW-0408">Iron</keyword>
<evidence type="ECO:0000256" key="6">
    <source>
        <dbReference type="ARBA" id="ARBA00023014"/>
    </source>
</evidence>
<dbReference type="RefSeq" id="WP_180963538.1">
    <property type="nucleotide sequence ID" value="NZ_DBFADM010000053.1"/>
</dbReference>
<dbReference type="InterPro" id="IPR006656">
    <property type="entry name" value="Mopterin_OxRdtase"/>
</dbReference>
<dbReference type="InterPro" id="IPR006311">
    <property type="entry name" value="TAT_signal"/>
</dbReference>
<evidence type="ECO:0000256" key="4">
    <source>
        <dbReference type="ARBA" id="ARBA00023002"/>
    </source>
</evidence>
<feature type="chain" id="PRO_5045767480" evidence="7">
    <location>
        <begin position="23"/>
        <end position="982"/>
    </location>
</feature>
<dbReference type="InterPro" id="IPR006657">
    <property type="entry name" value="MoPterin_dinucl-bd_dom"/>
</dbReference>
<comment type="caution">
    <text evidence="9">The sequence shown here is derived from an EMBL/GenBank/DDBJ whole genome shotgun (WGS) entry which is preliminary data.</text>
</comment>
<dbReference type="SMART" id="SM00926">
    <property type="entry name" value="Molybdop_Fe4S4"/>
    <property type="match status" value="1"/>
</dbReference>
<feature type="domain" description="4Fe-4S Mo/W bis-MGD-type" evidence="8">
    <location>
        <begin position="42"/>
        <end position="98"/>
    </location>
</feature>
<comment type="similarity">
    <text evidence="1">Belongs to the prokaryotic molybdopterin-containing oxidoreductase family.</text>
</comment>
<name>A0ABV1JAQ1_9ACTN</name>
<keyword evidence="10" id="KW-1185">Reference proteome</keyword>
<organism evidence="9 10">
    <name type="scientific">Raoultibacter massiliensis</name>
    <dbReference type="NCBI Taxonomy" id="1852371"/>
    <lineage>
        <taxon>Bacteria</taxon>
        <taxon>Bacillati</taxon>
        <taxon>Actinomycetota</taxon>
        <taxon>Coriobacteriia</taxon>
        <taxon>Eggerthellales</taxon>
        <taxon>Eggerthellaceae</taxon>
        <taxon>Raoultibacter</taxon>
    </lineage>
</organism>
<keyword evidence="3 7" id="KW-0732">Signal</keyword>
<evidence type="ECO:0000256" key="1">
    <source>
        <dbReference type="ARBA" id="ARBA00010312"/>
    </source>
</evidence>
<keyword evidence="2" id="KW-0479">Metal-binding</keyword>
<sequence length="982" mass="108962">MSYSITRRGFTKLAALAGVAAASGLTVNNMVETQRAWAEDEVEEIHTCCRACINNCGIIATVRNGRVVELKGDPIDVLTEGRICPKGLAGIQALYHPNRLKYPMVRVGAKPGNDWERVSWDDAAEKVARALIEMRDKTGRRGLLCTTGGGGNPQFFSINRFRNFWGAGDLFEPGQAQCWLPRFWATDKVSGCAAPSMADMNTVELFKPAKYEDQAEVVVLWGTNPAWHSPAASGMVMTKLRKMGCKTIVIDPRLTPDASKADVWLPIKPGTDIAMMLGWMNYIIENKLYEKIPGYETFTEKFTNLPFLVDARDGVKLPPVAQDLTTDGMLLRASDVFEDCDVENEGYVYYDKEKGLTKAFALGPDNEAEYQPELFGTFDVTLKDGSVIQCKTAFQAYKDRCAEWTLEKTAEVTGCNADQIKQAIEIYCSSGHGGIVIGVATDQQPNSVQAALGVAALDSMTAHLGHYGCPSIDLGVDPLGSIINPPALFGPTNYPFYPQEEIVHRLGYTEHKALGKWQHSHTPTCLSAALTGEPHQPKVWIERSGNKMVALANASSWLEAIPNFDCIVQGFMYPTSFTTEAADIVFPTCEWLETFFLQPRMNYMLIRQPVARLFEAADEIMMWSKIAEAMSHPGTDLYDENMEASFDQEKIGEGVLPWFKSVEEYYDKASGLVGYSSFEEAKKSLPAATTPDDEFYLDGPYDERNYMAVGEDGLYKGFTTAPRDIVDSPRKSGPYADQLLYIGRHGEEAFEMPSSSVDYNPMPYYYEPEDGVLYGDQYPLILTQGRLPHNHHGTLRNNPYLRELYPAPELWITPADAEKYGIENGDWVNIKSPRTDGLDVFRDISTGIDPETGQAIEGRSTEFNPGDELTAEGQKAAADGIYAQATVTLGIPEGCVYMERFWNPEFLEDGSDGRKSWTLMNVNMLTKNTGYYNPEIGSYSLRAVNVKIEKASKPEGIWYEPTDFEPWMPVPSDSTGGGCSQS</sequence>
<dbReference type="Pfam" id="PF00384">
    <property type="entry name" value="Molybdopterin"/>
    <property type="match status" value="1"/>
</dbReference>
<evidence type="ECO:0000256" key="3">
    <source>
        <dbReference type="ARBA" id="ARBA00022729"/>
    </source>
</evidence>
<accession>A0ABV1JAQ1</accession>
<keyword evidence="6" id="KW-0411">Iron-sulfur</keyword>
<evidence type="ECO:0000259" key="8">
    <source>
        <dbReference type="PROSITE" id="PS51669"/>
    </source>
</evidence>
<dbReference type="PANTHER" id="PTHR43742">
    <property type="entry name" value="TRIMETHYLAMINE-N-OXIDE REDUCTASE"/>
    <property type="match status" value="1"/>
</dbReference>
<evidence type="ECO:0000256" key="2">
    <source>
        <dbReference type="ARBA" id="ARBA00022723"/>
    </source>
</evidence>
<dbReference type="Pfam" id="PF01568">
    <property type="entry name" value="Molydop_binding"/>
    <property type="match status" value="1"/>
</dbReference>
<dbReference type="Gene3D" id="2.20.25.90">
    <property type="entry name" value="ADC-like domains"/>
    <property type="match status" value="1"/>
</dbReference>
<gene>
    <name evidence="9" type="ORF">AAA083_04190</name>
</gene>
<dbReference type="Gene3D" id="3.40.228.10">
    <property type="entry name" value="Dimethylsulfoxide Reductase, domain 2"/>
    <property type="match status" value="2"/>
</dbReference>